<gene>
    <name evidence="2" type="primary">tsaB</name>
    <name evidence="2" type="ORF">FBT96_10140</name>
</gene>
<dbReference type="PANTHER" id="PTHR11735">
    <property type="entry name" value="TRNA N6-ADENOSINE THREONYLCARBAMOYLTRANSFERASE"/>
    <property type="match status" value="1"/>
</dbReference>
<evidence type="ECO:0000313" key="3">
    <source>
        <dbReference type="Proteomes" id="UP000310597"/>
    </source>
</evidence>
<proteinExistence type="predicted"/>
<dbReference type="CDD" id="cd24032">
    <property type="entry name" value="ASKHA_NBD_TsaB"/>
    <property type="match status" value="1"/>
</dbReference>
<dbReference type="NCBIfam" id="TIGR03725">
    <property type="entry name" value="T6A_YeaZ"/>
    <property type="match status" value="1"/>
</dbReference>
<dbReference type="SUPFAM" id="SSF53067">
    <property type="entry name" value="Actin-like ATPase domain"/>
    <property type="match status" value="1"/>
</dbReference>
<dbReference type="InterPro" id="IPR000905">
    <property type="entry name" value="Gcp-like_dom"/>
</dbReference>
<name>A0A4U1JQI2_RHOCA</name>
<keyword evidence="2" id="KW-0808">Transferase</keyword>
<dbReference type="InterPro" id="IPR043129">
    <property type="entry name" value="ATPase_NBD"/>
</dbReference>
<dbReference type="GO" id="GO:0016740">
    <property type="term" value="F:transferase activity"/>
    <property type="evidence" value="ECO:0007669"/>
    <property type="project" value="UniProtKB-KW"/>
</dbReference>
<accession>A0A4U1JQI2</accession>
<protein>
    <submittedName>
        <fullName evidence="2">tRNA (Adenosine(37)-N6)-threonylcarbamoyltransferase complex dimerization subunit type 1 TsaB</fullName>
    </submittedName>
</protein>
<dbReference type="Gene3D" id="3.30.420.40">
    <property type="match status" value="2"/>
</dbReference>
<dbReference type="AlphaFoldDB" id="A0A4U1JQI2"/>
<dbReference type="PANTHER" id="PTHR11735:SF11">
    <property type="entry name" value="TRNA THREONYLCARBAMOYLADENOSINE BIOSYNTHESIS PROTEIN TSAB"/>
    <property type="match status" value="1"/>
</dbReference>
<organism evidence="2 3">
    <name type="scientific">Rhodobacter capsulatus</name>
    <name type="common">Rhodopseudomonas capsulata</name>
    <dbReference type="NCBI Taxonomy" id="1061"/>
    <lineage>
        <taxon>Bacteria</taxon>
        <taxon>Pseudomonadati</taxon>
        <taxon>Pseudomonadota</taxon>
        <taxon>Alphaproteobacteria</taxon>
        <taxon>Rhodobacterales</taxon>
        <taxon>Rhodobacter group</taxon>
        <taxon>Rhodobacter</taxon>
    </lineage>
</organism>
<dbReference type="GO" id="GO:0005829">
    <property type="term" value="C:cytosol"/>
    <property type="evidence" value="ECO:0007669"/>
    <property type="project" value="TreeGrafter"/>
</dbReference>
<dbReference type="EMBL" id="SWJZ01000039">
    <property type="protein sequence ID" value="TKD18376.1"/>
    <property type="molecule type" value="Genomic_DNA"/>
</dbReference>
<sequence>MRSEPLVLGFDTSAAHCAAALVRGNTVLAARVEDMAKGQAERLMPLLEELLCDAGLGWKDLDALGVGTGPGNFTGVRISVAAARGLALGLGIPAVGVSVFEALAEDAPRPVAVALDARRDEAYAQLFTATEAEAPTLSPAADLAESLAGVPVIGLALPHSAPLAPRHPLAVAVALVAAAKCGTPQPRPAPLYLRGADAAPPSDPPPVLLD</sequence>
<dbReference type="GO" id="GO:0002949">
    <property type="term" value="P:tRNA threonylcarbamoyladenosine modification"/>
    <property type="evidence" value="ECO:0007669"/>
    <property type="project" value="InterPro"/>
</dbReference>
<dbReference type="Pfam" id="PF00814">
    <property type="entry name" value="TsaD"/>
    <property type="match status" value="1"/>
</dbReference>
<evidence type="ECO:0000313" key="2">
    <source>
        <dbReference type="EMBL" id="TKD18376.1"/>
    </source>
</evidence>
<reference evidence="2 3" key="1">
    <citation type="submission" date="2019-04" db="EMBL/GenBank/DDBJ databases">
        <title>Draft Whole-Genome sequence of the purple photosynthetic bacterium Rhodobacter capsulatus SP108 with an indigenous class A beta-lactamase.</title>
        <authorList>
            <person name="Robertson S."/>
            <person name="Meyer T.E."/>
            <person name="Kyndt J.A."/>
        </authorList>
    </citation>
    <scope>NUCLEOTIDE SEQUENCE [LARGE SCALE GENOMIC DNA]</scope>
    <source>
        <strain evidence="2 3">SP108</strain>
    </source>
</reference>
<evidence type="ECO:0000259" key="1">
    <source>
        <dbReference type="Pfam" id="PF00814"/>
    </source>
</evidence>
<comment type="caution">
    <text evidence="2">The sequence shown here is derived from an EMBL/GenBank/DDBJ whole genome shotgun (WGS) entry which is preliminary data.</text>
</comment>
<dbReference type="InterPro" id="IPR022496">
    <property type="entry name" value="T6A_TsaB"/>
</dbReference>
<feature type="domain" description="Gcp-like" evidence="1">
    <location>
        <begin position="35"/>
        <end position="131"/>
    </location>
</feature>
<dbReference type="Proteomes" id="UP000310597">
    <property type="component" value="Unassembled WGS sequence"/>
</dbReference>
<dbReference type="RefSeq" id="WP_136906279.1">
    <property type="nucleotide sequence ID" value="NZ_SWJZ01000039.1"/>
</dbReference>
<dbReference type="OrthoDB" id="9809995at2"/>